<evidence type="ECO:0000313" key="2">
    <source>
        <dbReference type="Proteomes" id="UP000319383"/>
    </source>
</evidence>
<reference evidence="1 2" key="1">
    <citation type="submission" date="2019-02" db="EMBL/GenBank/DDBJ databases">
        <title>Deep-cultivation of Planctomycetes and their phenomic and genomic characterization uncovers novel biology.</title>
        <authorList>
            <person name="Wiegand S."/>
            <person name="Jogler M."/>
            <person name="Boedeker C."/>
            <person name="Pinto D."/>
            <person name="Vollmers J."/>
            <person name="Rivas-Marin E."/>
            <person name="Kohn T."/>
            <person name="Peeters S.H."/>
            <person name="Heuer A."/>
            <person name="Rast P."/>
            <person name="Oberbeckmann S."/>
            <person name="Bunk B."/>
            <person name="Jeske O."/>
            <person name="Meyerdierks A."/>
            <person name="Storesund J.E."/>
            <person name="Kallscheuer N."/>
            <person name="Luecker S."/>
            <person name="Lage O.M."/>
            <person name="Pohl T."/>
            <person name="Merkel B.J."/>
            <person name="Hornburger P."/>
            <person name="Mueller R.-W."/>
            <person name="Bruemmer F."/>
            <person name="Labrenz M."/>
            <person name="Spormann A.M."/>
            <person name="Op den Camp H."/>
            <person name="Overmann J."/>
            <person name="Amann R."/>
            <person name="Jetten M.S.M."/>
            <person name="Mascher T."/>
            <person name="Medema M.H."/>
            <person name="Devos D.P."/>
            <person name="Kaster A.-K."/>
            <person name="Ovreas L."/>
            <person name="Rohde M."/>
            <person name="Galperin M.Y."/>
            <person name="Jogler C."/>
        </authorList>
    </citation>
    <scope>NUCLEOTIDE SEQUENCE [LARGE SCALE GENOMIC DNA]</scope>
    <source>
        <strain evidence="1 2">Mal52</strain>
    </source>
</reference>
<dbReference type="EMBL" id="CP036276">
    <property type="protein sequence ID" value="QDU44294.1"/>
    <property type="molecule type" value="Genomic_DNA"/>
</dbReference>
<proteinExistence type="predicted"/>
<name>A0A517ZP83_9PLAN</name>
<dbReference type="Proteomes" id="UP000319383">
    <property type="component" value="Chromosome"/>
</dbReference>
<keyword evidence="2" id="KW-1185">Reference proteome</keyword>
<accession>A0A517ZP83</accession>
<dbReference type="KEGG" id="sdyn:Mal52_27730"/>
<sequence>MTNHVRSRFAVVATLTGFLALTSSTGDCLLAGELMRFHTGGEGVFVPANLGVGDPAEHPTIIGDGSGLATYDGTPTGNEFRLDGELVGDGWDQHFGAAQSRTAGIVRGDLVFYPYRTAANPDGSGRKIHIMESRAGEVWFKYTGFFTLDPNDGEAGTLISRSGFRIVGGTGLFEDARGWVFVKTETSLADVFPDADGNLNAPFRYDFDGFIELADD</sequence>
<protein>
    <submittedName>
        <fullName evidence="1">Uncharacterized protein</fullName>
    </submittedName>
</protein>
<evidence type="ECO:0000313" key="1">
    <source>
        <dbReference type="EMBL" id="QDU44294.1"/>
    </source>
</evidence>
<gene>
    <name evidence="1" type="ORF">Mal52_27730</name>
</gene>
<dbReference type="AlphaFoldDB" id="A0A517ZP83"/>
<dbReference type="RefSeq" id="WP_145376676.1">
    <property type="nucleotide sequence ID" value="NZ_CP036276.1"/>
</dbReference>
<organism evidence="1 2">
    <name type="scientific">Symmachiella dynata</name>
    <dbReference type="NCBI Taxonomy" id="2527995"/>
    <lineage>
        <taxon>Bacteria</taxon>
        <taxon>Pseudomonadati</taxon>
        <taxon>Planctomycetota</taxon>
        <taxon>Planctomycetia</taxon>
        <taxon>Planctomycetales</taxon>
        <taxon>Planctomycetaceae</taxon>
        <taxon>Symmachiella</taxon>
    </lineage>
</organism>